<gene>
    <name evidence="4" type="primary">LOC106459489</name>
</gene>
<dbReference type="Pfam" id="PF04832">
    <property type="entry name" value="SOUL"/>
    <property type="match status" value="1"/>
</dbReference>
<sequence>MKKNRSKQNVVMAMLSFMFTCQLVGAKLSKFDLLYDSPTEQHIRPRTFFLTASQERKVVNEILCEGNDCPEFRVVNDHSNFIQERVYRKAKLLTVPLQKSCDFTGTLRAANESLEEYRKGGNERNRKFYSVTPLLTQINHSLPIKSHDPWCKMGFTVKMYVPPYLGIPPTPINKSLSFENLPDSFHVYVHTFTGDLKSRMLMELEVFRSSLDNLMFCYNQERFYLATYKKAINDLEDRNEIWLEHC</sequence>
<dbReference type="Proteomes" id="UP000694941">
    <property type="component" value="Unplaced"/>
</dbReference>
<evidence type="ECO:0000256" key="2">
    <source>
        <dbReference type="SAM" id="SignalP"/>
    </source>
</evidence>
<reference evidence="4" key="1">
    <citation type="submission" date="2025-08" db="UniProtKB">
        <authorList>
            <consortium name="RefSeq"/>
        </authorList>
    </citation>
    <scope>IDENTIFICATION</scope>
    <source>
        <tissue evidence="4">Muscle</tissue>
    </source>
</reference>
<evidence type="ECO:0000313" key="3">
    <source>
        <dbReference type="Proteomes" id="UP000694941"/>
    </source>
</evidence>
<dbReference type="Gene3D" id="3.20.80.10">
    <property type="entry name" value="Regulatory factor, effector binding domain"/>
    <property type="match status" value="1"/>
</dbReference>
<dbReference type="InterPro" id="IPR011256">
    <property type="entry name" value="Reg_factor_effector_dom_sf"/>
</dbReference>
<dbReference type="InterPro" id="IPR006917">
    <property type="entry name" value="SOUL_heme-bd"/>
</dbReference>
<organism evidence="3 4">
    <name type="scientific">Limulus polyphemus</name>
    <name type="common">Atlantic horseshoe crab</name>
    <dbReference type="NCBI Taxonomy" id="6850"/>
    <lineage>
        <taxon>Eukaryota</taxon>
        <taxon>Metazoa</taxon>
        <taxon>Ecdysozoa</taxon>
        <taxon>Arthropoda</taxon>
        <taxon>Chelicerata</taxon>
        <taxon>Merostomata</taxon>
        <taxon>Xiphosura</taxon>
        <taxon>Limulidae</taxon>
        <taxon>Limulus</taxon>
    </lineage>
</organism>
<evidence type="ECO:0000256" key="1">
    <source>
        <dbReference type="ARBA" id="ARBA00009817"/>
    </source>
</evidence>
<accession>A0ABM1B4D6</accession>
<dbReference type="SUPFAM" id="SSF55136">
    <property type="entry name" value="Probable bacterial effector-binding domain"/>
    <property type="match status" value="1"/>
</dbReference>
<comment type="similarity">
    <text evidence="1">Belongs to the HEBP family.</text>
</comment>
<dbReference type="PANTHER" id="PTHR11220">
    <property type="entry name" value="HEME-BINDING PROTEIN-RELATED"/>
    <property type="match status" value="1"/>
</dbReference>
<keyword evidence="2" id="KW-0732">Signal</keyword>
<protein>
    <submittedName>
        <fullName evidence="4">Uncharacterized protein LOC106459489</fullName>
    </submittedName>
</protein>
<feature type="signal peptide" evidence="2">
    <location>
        <begin position="1"/>
        <end position="26"/>
    </location>
</feature>
<dbReference type="PANTHER" id="PTHR11220:SF1">
    <property type="entry name" value="HEME-BINDING PROTEIN 2"/>
    <property type="match status" value="1"/>
</dbReference>
<dbReference type="GeneID" id="106459489"/>
<dbReference type="RefSeq" id="XP_013774569.1">
    <property type="nucleotide sequence ID" value="XM_013919115.2"/>
</dbReference>
<feature type="chain" id="PRO_5046410580" evidence="2">
    <location>
        <begin position="27"/>
        <end position="246"/>
    </location>
</feature>
<keyword evidence="3" id="KW-1185">Reference proteome</keyword>
<name>A0ABM1B4D6_LIMPO</name>
<proteinExistence type="inferred from homology"/>
<evidence type="ECO:0000313" key="4">
    <source>
        <dbReference type="RefSeq" id="XP_013774569.1"/>
    </source>
</evidence>